<protein>
    <submittedName>
        <fullName evidence="1">Uncharacterized protein</fullName>
    </submittedName>
</protein>
<proteinExistence type="predicted"/>
<comment type="caution">
    <text evidence="1">The sequence shown here is derived from an EMBL/GenBank/DDBJ whole genome shotgun (WGS) entry which is preliminary data.</text>
</comment>
<evidence type="ECO:0000313" key="2">
    <source>
        <dbReference type="Proteomes" id="UP000438429"/>
    </source>
</evidence>
<sequence length="115" mass="12652">MSERNRRNGRRGTNKPVLCINHVERLHSGVKTVTVQLNLITNTRSSDGTSALVLQKHRPSICIGKAQPNGTTLVRRHICGETLCEPKTNHCMPVVKLKTATHKDSDGNDCISSVL</sequence>
<dbReference type="Proteomes" id="UP000438429">
    <property type="component" value="Unassembled WGS sequence"/>
</dbReference>
<dbReference type="EMBL" id="VEVO01000010">
    <property type="protein sequence ID" value="KAF0035998.1"/>
    <property type="molecule type" value="Genomic_DNA"/>
</dbReference>
<dbReference type="AlphaFoldDB" id="A0A6A4SV66"/>
<name>A0A6A4SV66_SCOMX</name>
<evidence type="ECO:0000313" key="1">
    <source>
        <dbReference type="EMBL" id="KAF0035998.1"/>
    </source>
</evidence>
<reference evidence="1 2" key="1">
    <citation type="submission" date="2019-06" db="EMBL/GenBank/DDBJ databases">
        <title>Draft genomes of female and male turbot (Scophthalmus maximus).</title>
        <authorList>
            <person name="Xu H."/>
            <person name="Xu X.-W."/>
            <person name="Shao C."/>
            <person name="Chen S."/>
        </authorList>
    </citation>
    <scope>NUCLEOTIDE SEQUENCE [LARGE SCALE GENOMIC DNA]</scope>
    <source>
        <strain evidence="1">Ysfricsl-2016a</strain>
        <tissue evidence="1">Blood</tissue>
    </source>
</reference>
<organism evidence="1 2">
    <name type="scientific">Scophthalmus maximus</name>
    <name type="common">Turbot</name>
    <name type="synonym">Psetta maxima</name>
    <dbReference type="NCBI Taxonomy" id="52904"/>
    <lineage>
        <taxon>Eukaryota</taxon>
        <taxon>Metazoa</taxon>
        <taxon>Chordata</taxon>
        <taxon>Craniata</taxon>
        <taxon>Vertebrata</taxon>
        <taxon>Euteleostomi</taxon>
        <taxon>Actinopterygii</taxon>
        <taxon>Neopterygii</taxon>
        <taxon>Teleostei</taxon>
        <taxon>Neoteleostei</taxon>
        <taxon>Acanthomorphata</taxon>
        <taxon>Carangaria</taxon>
        <taxon>Pleuronectiformes</taxon>
        <taxon>Pleuronectoidei</taxon>
        <taxon>Scophthalmidae</taxon>
        <taxon>Scophthalmus</taxon>
    </lineage>
</organism>
<accession>A0A6A4SV66</accession>
<gene>
    <name evidence="1" type="ORF">F2P81_011310</name>
</gene>